<organism evidence="2 3">
    <name type="scientific">Datura stramonium</name>
    <name type="common">Jimsonweed</name>
    <name type="synonym">Common thornapple</name>
    <dbReference type="NCBI Taxonomy" id="4076"/>
    <lineage>
        <taxon>Eukaryota</taxon>
        <taxon>Viridiplantae</taxon>
        <taxon>Streptophyta</taxon>
        <taxon>Embryophyta</taxon>
        <taxon>Tracheophyta</taxon>
        <taxon>Spermatophyta</taxon>
        <taxon>Magnoliopsida</taxon>
        <taxon>eudicotyledons</taxon>
        <taxon>Gunneridae</taxon>
        <taxon>Pentapetalae</taxon>
        <taxon>asterids</taxon>
        <taxon>lamiids</taxon>
        <taxon>Solanales</taxon>
        <taxon>Solanaceae</taxon>
        <taxon>Solanoideae</taxon>
        <taxon>Datureae</taxon>
        <taxon>Datura</taxon>
    </lineage>
</organism>
<keyword evidence="3" id="KW-1185">Reference proteome</keyword>
<accession>A0ABS8RYI9</accession>
<dbReference type="EMBL" id="JACEIK010000140">
    <property type="protein sequence ID" value="MCD7450639.1"/>
    <property type="molecule type" value="Genomic_DNA"/>
</dbReference>
<reference evidence="2 3" key="1">
    <citation type="journal article" date="2021" name="BMC Genomics">
        <title>Datura genome reveals duplications of psychoactive alkaloid biosynthetic genes and high mutation rate following tissue culture.</title>
        <authorList>
            <person name="Rajewski A."/>
            <person name="Carter-House D."/>
            <person name="Stajich J."/>
            <person name="Litt A."/>
        </authorList>
    </citation>
    <scope>NUCLEOTIDE SEQUENCE [LARGE SCALE GENOMIC DNA]</scope>
    <source>
        <strain evidence="2">AR-01</strain>
    </source>
</reference>
<proteinExistence type="predicted"/>
<keyword evidence="1" id="KW-1133">Transmembrane helix</keyword>
<comment type="caution">
    <text evidence="2">The sequence shown here is derived from an EMBL/GenBank/DDBJ whole genome shotgun (WGS) entry which is preliminary data.</text>
</comment>
<evidence type="ECO:0000256" key="1">
    <source>
        <dbReference type="SAM" id="Phobius"/>
    </source>
</evidence>
<evidence type="ECO:0000313" key="3">
    <source>
        <dbReference type="Proteomes" id="UP000823775"/>
    </source>
</evidence>
<protein>
    <submittedName>
        <fullName evidence="2">Uncharacterized protein</fullName>
    </submittedName>
</protein>
<name>A0ABS8RYI9_DATST</name>
<gene>
    <name evidence="2" type="ORF">HAX54_007825</name>
</gene>
<keyword evidence="1" id="KW-0472">Membrane</keyword>
<evidence type="ECO:0000313" key="2">
    <source>
        <dbReference type="EMBL" id="MCD7450639.1"/>
    </source>
</evidence>
<dbReference type="Proteomes" id="UP000823775">
    <property type="component" value="Unassembled WGS sequence"/>
</dbReference>
<feature type="transmembrane region" description="Helical" evidence="1">
    <location>
        <begin position="83"/>
        <end position="102"/>
    </location>
</feature>
<sequence>MRLRSRPFRLGQNDESLYDKHPFFASSYYDYECNKSIRPTKGSPQDDHLVAIENELNRMVLFLNLSTYLILWMTATRTACQRLSYLLLFPCSYFTVGWFIVYNSESHGIPMGWPVSYLEGRHFLTVAVSTPANSLAHSLLILWGSSPPFNENG</sequence>
<keyword evidence="1" id="KW-0812">Transmembrane</keyword>